<comment type="cofactor">
    <cofactor evidence="1">
        <name>Mg(2+)</name>
        <dbReference type="ChEBI" id="CHEBI:18420"/>
    </cofactor>
</comment>
<dbReference type="GO" id="GO:0016787">
    <property type="term" value="F:hydrolase activity"/>
    <property type="evidence" value="ECO:0007669"/>
    <property type="project" value="UniProtKB-KW"/>
</dbReference>
<evidence type="ECO:0000313" key="8">
    <source>
        <dbReference type="Proteomes" id="UP001246473"/>
    </source>
</evidence>
<evidence type="ECO:0000256" key="3">
    <source>
        <dbReference type="ARBA" id="ARBA00022723"/>
    </source>
</evidence>
<dbReference type="GO" id="GO:0044281">
    <property type="term" value="P:small molecule metabolic process"/>
    <property type="evidence" value="ECO:0007669"/>
    <property type="project" value="UniProtKB-ARBA"/>
</dbReference>
<dbReference type="PANTHER" id="PTHR42796">
    <property type="entry name" value="FUMARYLACETOACETATE HYDROLASE DOMAIN-CONTAINING PROTEIN 2A-RELATED"/>
    <property type="match status" value="1"/>
</dbReference>
<gene>
    <name evidence="5" type="ORF">OI25_7784</name>
    <name evidence="6" type="ORF">ParKJ_38035</name>
</gene>
<keyword evidence="5" id="KW-0413">Isomerase</keyword>
<dbReference type="KEGG" id="bfn:OI25_7784"/>
<dbReference type="GeneID" id="66514020"/>
<protein>
    <submittedName>
        <fullName evidence="5">2-hydroxyhepta-2,4-diene-1,7-dioate isomerase</fullName>
    </submittedName>
    <submittedName>
        <fullName evidence="6">Fumarylacetoacetate hydrolase family protein</fullName>
    </submittedName>
</protein>
<evidence type="ECO:0000313" key="7">
    <source>
        <dbReference type="Proteomes" id="UP000032614"/>
    </source>
</evidence>
<organism evidence="6 8">
    <name type="scientific">Paraburkholderia fungorum</name>
    <dbReference type="NCBI Taxonomy" id="134537"/>
    <lineage>
        <taxon>Bacteria</taxon>
        <taxon>Pseudomonadati</taxon>
        <taxon>Pseudomonadota</taxon>
        <taxon>Betaproteobacteria</taxon>
        <taxon>Burkholderiales</taxon>
        <taxon>Burkholderiaceae</taxon>
        <taxon>Paraburkholderia</taxon>
    </lineage>
</organism>
<evidence type="ECO:0000256" key="2">
    <source>
        <dbReference type="ARBA" id="ARBA00010211"/>
    </source>
</evidence>
<dbReference type="Gene3D" id="3.90.850.10">
    <property type="entry name" value="Fumarylacetoacetase-like, C-terminal domain"/>
    <property type="match status" value="1"/>
</dbReference>
<keyword evidence="6" id="KW-0378">Hydrolase</keyword>
<dbReference type="AlphaFoldDB" id="A0AAP5V0E6"/>
<reference evidence="6" key="2">
    <citation type="submission" date="2022-08" db="EMBL/GenBank/DDBJ databases">
        <authorList>
            <person name="Kim S.-J."/>
        </authorList>
    </citation>
    <scope>NUCLEOTIDE SEQUENCE</scope>
    <source>
        <strain evidence="6">KJ</strain>
    </source>
</reference>
<dbReference type="SUPFAM" id="SSF56529">
    <property type="entry name" value="FAH"/>
    <property type="match status" value="1"/>
</dbReference>
<feature type="domain" description="Fumarylacetoacetase-like C-terminal" evidence="4">
    <location>
        <begin position="81"/>
        <end position="289"/>
    </location>
</feature>
<dbReference type="Proteomes" id="UP000032614">
    <property type="component" value="Chromosome 3"/>
</dbReference>
<reference evidence="5 7" key="1">
    <citation type="journal article" date="2015" name="Genome Announc.">
        <title>Complete genome sequences for 59 burkholderia isolates, both pathogenic and near neighbor.</title>
        <authorList>
            <person name="Johnson S.L."/>
            <person name="Bishop-Lilly K.A."/>
            <person name="Ladner J.T."/>
            <person name="Daligault H.E."/>
            <person name="Davenport K.W."/>
            <person name="Jaissle J."/>
            <person name="Frey K.G."/>
            <person name="Koroleva G.I."/>
            <person name="Bruce D.C."/>
            <person name="Coyne S.R."/>
            <person name="Broomall S.M."/>
            <person name="Li P.E."/>
            <person name="Teshima H."/>
            <person name="Gibbons H.S."/>
            <person name="Palacios G.F."/>
            <person name="Rosenzweig C.N."/>
            <person name="Redden C.L."/>
            <person name="Xu Y."/>
            <person name="Minogue T.D."/>
            <person name="Chain P.S."/>
        </authorList>
    </citation>
    <scope>NUCLEOTIDE SEQUENCE [LARGE SCALE GENOMIC DNA]</scope>
    <source>
        <strain evidence="5 7">ATCC BAA-463</strain>
    </source>
</reference>
<evidence type="ECO:0000313" key="6">
    <source>
        <dbReference type="EMBL" id="MDT8843239.1"/>
    </source>
</evidence>
<name>A0AAP5V0E6_9BURK</name>
<dbReference type="PANTHER" id="PTHR42796:SF4">
    <property type="entry name" value="FUMARYLACETOACETATE HYDROLASE DOMAIN-CONTAINING PROTEIN 2A"/>
    <property type="match status" value="1"/>
</dbReference>
<dbReference type="EMBL" id="CP010025">
    <property type="protein sequence ID" value="AJZ56838.1"/>
    <property type="molecule type" value="Genomic_DNA"/>
</dbReference>
<dbReference type="InterPro" id="IPR011234">
    <property type="entry name" value="Fumarylacetoacetase-like_C"/>
</dbReference>
<comment type="similarity">
    <text evidence="2">Belongs to the FAH family.</text>
</comment>
<dbReference type="GO" id="GO:0046872">
    <property type="term" value="F:metal ion binding"/>
    <property type="evidence" value="ECO:0007669"/>
    <property type="project" value="UniProtKB-KW"/>
</dbReference>
<evidence type="ECO:0000256" key="1">
    <source>
        <dbReference type="ARBA" id="ARBA00001946"/>
    </source>
</evidence>
<proteinExistence type="inferred from homology"/>
<dbReference type="InterPro" id="IPR051121">
    <property type="entry name" value="FAH"/>
</dbReference>
<dbReference type="Proteomes" id="UP001246473">
    <property type="component" value="Unassembled WGS sequence"/>
</dbReference>
<sequence length="297" mass="31792">MKICRYNEGLPGLILGDAIYPLADALAMTGATRSGASMAEVIDALANHPAAQDAMAIAQRGEPLALSSVRLLAPIDNPPAIWAGAANYRSHQSEMTERVGAYDRSQFSADDLMAEVFLKPSSAIVGPGGTVILPMIAKHVDFECELCAVIGRSAKDVSAQEALDYVYGYTMCWDISVRDPWGRQHNTRNIRKGFDTFCGVGPWFVTRDEIAEPQDLHIEVEQNGSTVMRAHTADMINGVRELIRFLSSVTTLKPGTLITTGTPAGVSQLVDGDRLKGTIGGIGSMELDVAAQGRSIG</sequence>
<accession>A0AAP5V0E6</accession>
<evidence type="ECO:0000259" key="4">
    <source>
        <dbReference type="Pfam" id="PF01557"/>
    </source>
</evidence>
<dbReference type="RefSeq" id="WP_046565363.1">
    <property type="nucleotide sequence ID" value="NZ_CP010025.1"/>
</dbReference>
<keyword evidence="3" id="KW-0479">Metal-binding</keyword>
<dbReference type="GO" id="GO:0016853">
    <property type="term" value="F:isomerase activity"/>
    <property type="evidence" value="ECO:0007669"/>
    <property type="project" value="UniProtKB-KW"/>
</dbReference>
<dbReference type="InterPro" id="IPR036663">
    <property type="entry name" value="Fumarylacetoacetase_C_sf"/>
</dbReference>
<dbReference type="EMBL" id="JANSLM010000023">
    <property type="protein sequence ID" value="MDT8843239.1"/>
    <property type="molecule type" value="Genomic_DNA"/>
</dbReference>
<dbReference type="Pfam" id="PF01557">
    <property type="entry name" value="FAA_hydrolase"/>
    <property type="match status" value="1"/>
</dbReference>
<evidence type="ECO:0000313" key="5">
    <source>
        <dbReference type="EMBL" id="AJZ56838.1"/>
    </source>
</evidence>